<dbReference type="PROSITE" id="PS51257">
    <property type="entry name" value="PROKAR_LIPOPROTEIN"/>
    <property type="match status" value="1"/>
</dbReference>
<evidence type="ECO:0008006" key="2">
    <source>
        <dbReference type="Google" id="ProtNLM"/>
    </source>
</evidence>
<dbReference type="AlphaFoldDB" id="A0A381SWX6"/>
<sequence length="119" mass="12657">MKNGLKLSITIFSACALLGCASHPEPIVDMKGVSQSKYKIDWEECKSYSEKIKIQEGSAKGAATGAVIGAATGTIRGDTEKNTGYGAIIGATRSGLNADKEKQAVFKRCLRGRGYRVLN</sequence>
<gene>
    <name evidence="1" type="ORF">METZ01_LOCUS60692</name>
</gene>
<organism evidence="1">
    <name type="scientific">marine metagenome</name>
    <dbReference type="NCBI Taxonomy" id="408172"/>
    <lineage>
        <taxon>unclassified sequences</taxon>
        <taxon>metagenomes</taxon>
        <taxon>ecological metagenomes</taxon>
    </lineage>
</organism>
<dbReference type="EMBL" id="UINC01003615">
    <property type="protein sequence ID" value="SVA07838.1"/>
    <property type="molecule type" value="Genomic_DNA"/>
</dbReference>
<accession>A0A381SWX6</accession>
<reference evidence="1" key="1">
    <citation type="submission" date="2018-05" db="EMBL/GenBank/DDBJ databases">
        <authorList>
            <person name="Lanie J.A."/>
            <person name="Ng W.-L."/>
            <person name="Kazmierczak K.M."/>
            <person name="Andrzejewski T.M."/>
            <person name="Davidsen T.M."/>
            <person name="Wayne K.J."/>
            <person name="Tettelin H."/>
            <person name="Glass J.I."/>
            <person name="Rusch D."/>
            <person name="Podicherti R."/>
            <person name="Tsui H.-C.T."/>
            <person name="Winkler M.E."/>
        </authorList>
    </citation>
    <scope>NUCLEOTIDE SEQUENCE</scope>
</reference>
<protein>
    <recommendedName>
        <fullName evidence="2">Glycine zipper family protein</fullName>
    </recommendedName>
</protein>
<name>A0A381SWX6_9ZZZZ</name>
<evidence type="ECO:0000313" key="1">
    <source>
        <dbReference type="EMBL" id="SVA07838.1"/>
    </source>
</evidence>
<proteinExistence type="predicted"/>